<evidence type="ECO:0000256" key="3">
    <source>
        <dbReference type="ARBA" id="ARBA00022723"/>
    </source>
</evidence>
<keyword evidence="2 4" id="KW-0808">Transferase</keyword>
<reference evidence="6 7" key="1">
    <citation type="submission" date="2017-03" db="EMBL/GenBank/DDBJ databases">
        <title>Comparative genomics of honeybee gut symbionts reveal geographically distinct and subgroup specific antibiotic resistance.</title>
        <authorList>
            <person name="Ludvigsen J."/>
            <person name="Porcellato D."/>
            <person name="Labee-Lund T.M."/>
            <person name="Amdam G.V."/>
            <person name="Rudi K."/>
        </authorList>
    </citation>
    <scope>NUCLEOTIDE SEQUENCE [LARGE SCALE GENOMIC DNA]</scope>
    <source>
        <strain evidence="4 7">A-7-12</strain>
        <strain evidence="5 6">A-9-12</strain>
    </source>
</reference>
<dbReference type="InterPro" id="IPR050748">
    <property type="entry name" value="Glycosyltrans_8_dom-fam"/>
</dbReference>
<dbReference type="GO" id="GO:0046872">
    <property type="term" value="F:metal ion binding"/>
    <property type="evidence" value="ECO:0007669"/>
    <property type="project" value="UniProtKB-KW"/>
</dbReference>
<dbReference type="EMBL" id="NARP01000017">
    <property type="protein sequence ID" value="OTP99417.1"/>
    <property type="molecule type" value="Genomic_DNA"/>
</dbReference>
<accession>A0A242NIM9</accession>
<keyword evidence="6" id="KW-1185">Reference proteome</keyword>
<evidence type="ECO:0000313" key="7">
    <source>
        <dbReference type="Proteomes" id="UP000194977"/>
    </source>
</evidence>
<dbReference type="OrthoDB" id="9807549at2"/>
<evidence type="ECO:0000313" key="6">
    <source>
        <dbReference type="Proteomes" id="UP000194800"/>
    </source>
</evidence>
<dbReference type="PANTHER" id="PTHR13778">
    <property type="entry name" value="GLYCOSYLTRANSFERASE 8 DOMAIN-CONTAINING PROTEIN"/>
    <property type="match status" value="1"/>
</dbReference>
<evidence type="ECO:0000256" key="2">
    <source>
        <dbReference type="ARBA" id="ARBA00022679"/>
    </source>
</evidence>
<evidence type="ECO:0000313" key="4">
    <source>
        <dbReference type="EMBL" id="OTP99417.1"/>
    </source>
</evidence>
<evidence type="ECO:0000256" key="1">
    <source>
        <dbReference type="ARBA" id="ARBA00022676"/>
    </source>
</evidence>
<dbReference type="Gene3D" id="3.90.550.10">
    <property type="entry name" value="Spore Coat Polysaccharide Biosynthesis Protein SpsA, Chain A"/>
    <property type="match status" value="1"/>
</dbReference>
<dbReference type="CDD" id="cd04194">
    <property type="entry name" value="GT8_A4GalT_like"/>
    <property type="match status" value="1"/>
</dbReference>
<dbReference type="RefSeq" id="WP_086301016.1">
    <property type="nucleotide sequence ID" value="NZ_CAMLEZ010000006.1"/>
</dbReference>
<sequence>MNNSIINIVYCTDSNYLEHVGVSITSIVLNNKHHNIHFHIFLYDVSEEEKNKLKEISSSITLYSIPINELNKYSDIQNNKIKHINRSMYIRLSVPRLLPDYVDKFIYLDADILCFGDISPILNINIDSVVCAVTPDSLDANNMLQNKERLNLASQKYFNSGFLYINTQNWKKFDTENKANQILLSPQNFNLLYPDQDALNIVLQDQVTYIDVKWNYLFTWMNDQEKENFFDNKECLPRFIHFTGARKIWYQEHKGLAQNLYCFYKHFTPWSNSSLKSYKSKMRVNDYRIYSISYLKNKKFIESAKYYLHYLKLKLFKK</sequence>
<keyword evidence="1" id="KW-0328">Glycosyltransferase</keyword>
<dbReference type="GO" id="GO:0016757">
    <property type="term" value="F:glycosyltransferase activity"/>
    <property type="evidence" value="ECO:0007669"/>
    <property type="project" value="UniProtKB-KW"/>
</dbReference>
<dbReference type="Pfam" id="PF01501">
    <property type="entry name" value="Glyco_transf_8"/>
    <property type="match status" value="1"/>
</dbReference>
<keyword evidence="3" id="KW-0479">Metal-binding</keyword>
<dbReference type="InterPro" id="IPR029044">
    <property type="entry name" value="Nucleotide-diphossugar_trans"/>
</dbReference>
<dbReference type="SUPFAM" id="SSF53448">
    <property type="entry name" value="Nucleotide-diphospho-sugar transferases"/>
    <property type="match status" value="1"/>
</dbReference>
<gene>
    <name evidence="5" type="ORF">B6C91_12150</name>
    <name evidence="4" type="ORF">B6D08_07750</name>
</gene>
<protein>
    <submittedName>
        <fullName evidence="4">Glycosyl transferase family 8</fullName>
    </submittedName>
</protein>
<dbReference type="Proteomes" id="UP000194977">
    <property type="component" value="Unassembled WGS sequence"/>
</dbReference>
<dbReference type="AlphaFoldDB" id="A0A242NIM9"/>
<comment type="caution">
    <text evidence="4">The sequence shown here is derived from an EMBL/GenBank/DDBJ whole genome shotgun (WGS) entry which is preliminary data.</text>
</comment>
<organism evidence="4 7">
    <name type="scientific">Gilliamella apicola</name>
    <dbReference type="NCBI Taxonomy" id="1196095"/>
    <lineage>
        <taxon>Bacteria</taxon>
        <taxon>Pseudomonadati</taxon>
        <taxon>Pseudomonadota</taxon>
        <taxon>Gammaproteobacteria</taxon>
        <taxon>Orbales</taxon>
        <taxon>Orbaceae</taxon>
        <taxon>Gilliamella</taxon>
    </lineage>
</organism>
<evidence type="ECO:0000313" key="5">
    <source>
        <dbReference type="EMBL" id="OTQ08503.1"/>
    </source>
</evidence>
<proteinExistence type="predicted"/>
<dbReference type="PANTHER" id="PTHR13778:SF47">
    <property type="entry name" value="LIPOPOLYSACCHARIDE 1,3-GALACTOSYLTRANSFERASE"/>
    <property type="match status" value="1"/>
</dbReference>
<dbReference type="InterPro" id="IPR002495">
    <property type="entry name" value="Glyco_trans_8"/>
</dbReference>
<name>A0A242NIM9_9GAMM</name>
<dbReference type="EMBL" id="NART01000081">
    <property type="protein sequence ID" value="OTQ08503.1"/>
    <property type="molecule type" value="Genomic_DNA"/>
</dbReference>
<dbReference type="Proteomes" id="UP000194800">
    <property type="component" value="Unassembled WGS sequence"/>
</dbReference>